<dbReference type="EMBL" id="JAUEPU010000007">
    <property type="protein sequence ID" value="KAK0501130.1"/>
    <property type="molecule type" value="Genomic_DNA"/>
</dbReference>
<name>A0AA39QE26_9AGAR</name>
<sequence length="97" mass="11068">MRSEEEHPALDWEDLWTRLDECLTSSKMASLERVVITFDPEPVYWNILKAEMGVNFLGLKKLGRENQIDSISSLSHLVSFTIMGVDVPFPINSLLSE</sequence>
<accession>A0AA39QE26</accession>
<evidence type="ECO:0000313" key="1">
    <source>
        <dbReference type="EMBL" id="KAK0501130.1"/>
    </source>
</evidence>
<evidence type="ECO:0000313" key="2">
    <source>
        <dbReference type="Proteomes" id="UP001175228"/>
    </source>
</evidence>
<protein>
    <submittedName>
        <fullName evidence="1">Uncharacterized protein</fullName>
    </submittedName>
</protein>
<keyword evidence="2" id="KW-1185">Reference proteome</keyword>
<reference evidence="1" key="1">
    <citation type="submission" date="2023-06" db="EMBL/GenBank/DDBJ databases">
        <authorList>
            <consortium name="Lawrence Berkeley National Laboratory"/>
            <person name="Ahrendt S."/>
            <person name="Sahu N."/>
            <person name="Indic B."/>
            <person name="Wong-Bajracharya J."/>
            <person name="Merenyi Z."/>
            <person name="Ke H.-M."/>
            <person name="Monk M."/>
            <person name="Kocsube S."/>
            <person name="Drula E."/>
            <person name="Lipzen A."/>
            <person name="Balint B."/>
            <person name="Henrissat B."/>
            <person name="Andreopoulos B."/>
            <person name="Martin F.M."/>
            <person name="Harder C.B."/>
            <person name="Rigling D."/>
            <person name="Ford K.L."/>
            <person name="Foster G.D."/>
            <person name="Pangilinan J."/>
            <person name="Papanicolaou A."/>
            <person name="Barry K."/>
            <person name="LaButti K."/>
            <person name="Viragh M."/>
            <person name="Koriabine M."/>
            <person name="Yan M."/>
            <person name="Riley R."/>
            <person name="Champramary S."/>
            <person name="Plett K.L."/>
            <person name="Tsai I.J."/>
            <person name="Slot J."/>
            <person name="Sipos G."/>
            <person name="Plett J."/>
            <person name="Nagy L.G."/>
            <person name="Grigoriev I.V."/>
        </authorList>
    </citation>
    <scope>NUCLEOTIDE SEQUENCE</scope>
    <source>
        <strain evidence="1">HWK02</strain>
    </source>
</reference>
<dbReference type="AlphaFoldDB" id="A0AA39QE26"/>
<comment type="caution">
    <text evidence="1">The sequence shown here is derived from an EMBL/GenBank/DDBJ whole genome shotgun (WGS) entry which is preliminary data.</text>
</comment>
<organism evidence="1 2">
    <name type="scientific">Armillaria luteobubalina</name>
    <dbReference type="NCBI Taxonomy" id="153913"/>
    <lineage>
        <taxon>Eukaryota</taxon>
        <taxon>Fungi</taxon>
        <taxon>Dikarya</taxon>
        <taxon>Basidiomycota</taxon>
        <taxon>Agaricomycotina</taxon>
        <taxon>Agaricomycetes</taxon>
        <taxon>Agaricomycetidae</taxon>
        <taxon>Agaricales</taxon>
        <taxon>Marasmiineae</taxon>
        <taxon>Physalacriaceae</taxon>
        <taxon>Armillaria</taxon>
    </lineage>
</organism>
<gene>
    <name evidence="1" type="ORF">EDD18DRAFT_1348621</name>
</gene>
<dbReference type="Proteomes" id="UP001175228">
    <property type="component" value="Unassembled WGS sequence"/>
</dbReference>
<proteinExistence type="predicted"/>